<keyword evidence="4" id="KW-1185">Reference proteome</keyword>
<name>A0A3S1BX11_9CYAN</name>
<keyword evidence="2" id="KW-0732">Signal</keyword>
<sequence>MQKLLNSKYFLLLTFTAITSCFITPKASIAATFAFSEAGFRFDNFSVSPKDVETFADTNIQAINFSSQGKANADAEANANFTSIPNLPLSFANNLSSSIAMGEGKDYFGSAESVASVTGYNFQVAPEGIFSFDFTGFLVLLALADDPTTEYASADGEISLQLYDQDNGVLLDSLSIQGNTATSNNLSFLTQNKTDNFSFIPTDTSFDTDFNGINKYAIASVKGKYSRKLAAGANLSLFELKNNRVRVAVPEPTSQLALVFGAISILLIVKRERKLLQNKITIK</sequence>
<accession>A0A3S1BX11</accession>
<evidence type="ECO:0008006" key="5">
    <source>
        <dbReference type="Google" id="ProtNLM"/>
    </source>
</evidence>
<evidence type="ECO:0000256" key="2">
    <source>
        <dbReference type="SAM" id="SignalP"/>
    </source>
</evidence>
<dbReference type="RefSeq" id="WP_127086770.1">
    <property type="nucleotide sequence ID" value="NZ_RSCL01000037.1"/>
</dbReference>
<evidence type="ECO:0000313" key="4">
    <source>
        <dbReference type="Proteomes" id="UP000271624"/>
    </source>
</evidence>
<organism evidence="3 4">
    <name type="scientific">Dulcicalothrix desertica PCC 7102</name>
    <dbReference type="NCBI Taxonomy" id="232991"/>
    <lineage>
        <taxon>Bacteria</taxon>
        <taxon>Bacillati</taxon>
        <taxon>Cyanobacteriota</taxon>
        <taxon>Cyanophyceae</taxon>
        <taxon>Nostocales</taxon>
        <taxon>Calotrichaceae</taxon>
        <taxon>Dulcicalothrix</taxon>
    </lineage>
</organism>
<evidence type="ECO:0000256" key="1">
    <source>
        <dbReference type="SAM" id="Phobius"/>
    </source>
</evidence>
<keyword evidence="1" id="KW-0472">Membrane</keyword>
<reference evidence="3" key="2">
    <citation type="journal article" date="2019" name="Genome Biol. Evol.">
        <title>Day and night: Metabolic profiles and evolutionary relationships of six axenic non-marine cyanobacteria.</title>
        <authorList>
            <person name="Will S.E."/>
            <person name="Henke P."/>
            <person name="Boedeker C."/>
            <person name="Huang S."/>
            <person name="Brinkmann H."/>
            <person name="Rohde M."/>
            <person name="Jarek M."/>
            <person name="Friedl T."/>
            <person name="Seufert S."/>
            <person name="Schumacher M."/>
            <person name="Overmann J."/>
            <person name="Neumann-Schaal M."/>
            <person name="Petersen J."/>
        </authorList>
    </citation>
    <scope>NUCLEOTIDE SEQUENCE [LARGE SCALE GENOMIC DNA]</scope>
    <source>
        <strain evidence="3">PCC 7102</strain>
    </source>
</reference>
<proteinExistence type="predicted"/>
<gene>
    <name evidence="3" type="ORF">DSM106972_087870</name>
</gene>
<dbReference type="PROSITE" id="PS51257">
    <property type="entry name" value="PROKAR_LIPOPROTEIN"/>
    <property type="match status" value="1"/>
</dbReference>
<feature type="transmembrane region" description="Helical" evidence="1">
    <location>
        <begin position="252"/>
        <end position="269"/>
    </location>
</feature>
<comment type="caution">
    <text evidence="3">The sequence shown here is derived from an EMBL/GenBank/DDBJ whole genome shotgun (WGS) entry which is preliminary data.</text>
</comment>
<reference evidence="3" key="1">
    <citation type="submission" date="2018-12" db="EMBL/GenBank/DDBJ databases">
        <authorList>
            <person name="Will S."/>
            <person name="Neumann-Schaal M."/>
            <person name="Henke P."/>
        </authorList>
    </citation>
    <scope>NUCLEOTIDE SEQUENCE</scope>
    <source>
        <strain evidence="3">PCC 7102</strain>
    </source>
</reference>
<feature type="chain" id="PRO_5030082948" description="PEP-CTERM protein-sorting domain-containing protein" evidence="2">
    <location>
        <begin position="31"/>
        <end position="283"/>
    </location>
</feature>
<protein>
    <recommendedName>
        <fullName evidence="5">PEP-CTERM protein-sorting domain-containing protein</fullName>
    </recommendedName>
</protein>
<keyword evidence="1" id="KW-1133">Transmembrane helix</keyword>
<dbReference type="AlphaFoldDB" id="A0A3S1BX11"/>
<dbReference type="Proteomes" id="UP000271624">
    <property type="component" value="Unassembled WGS sequence"/>
</dbReference>
<dbReference type="EMBL" id="RSCL01000037">
    <property type="protein sequence ID" value="RUS96245.1"/>
    <property type="molecule type" value="Genomic_DNA"/>
</dbReference>
<evidence type="ECO:0000313" key="3">
    <source>
        <dbReference type="EMBL" id="RUS96245.1"/>
    </source>
</evidence>
<dbReference type="OrthoDB" id="454223at2"/>
<feature type="signal peptide" evidence="2">
    <location>
        <begin position="1"/>
        <end position="30"/>
    </location>
</feature>
<keyword evidence="1" id="KW-0812">Transmembrane</keyword>